<feature type="region of interest" description="Disordered" evidence="1">
    <location>
        <begin position="155"/>
        <end position="210"/>
    </location>
</feature>
<accession>A0A0E2ZIV4</accession>
<sequence>MNDKIAPASKETKLHTKLSAARTRLIVERPFLGALVLHLPLREASPEWCGSTATDARAIYYNPAYVEWLSFEQLQFILAHEALHCALCHFARRGRRHLGRWNAACDYAVNQLLVREGLEPPPGVLLKQDYRALSAEEIYPLLPVGAKLQTVDQHVYDHEDSPSNAPADLNPASQDWSIHGPERHNPPVYDGRLLPSSQVSASGSPPPLTEMEREQLGRLWQQRTVSLAQQALQNGKLSGPLRRLIGNLGRPQLPWRQLLAQYLSAAAQNDYSFARPSRREGPAILPRLASQQIDLAIVLDISGSIHDEQLQSFLTEVSALKGQLCARVTLHACDADLCELGPWIYESWEGLTLPENLPGGGDTDFRPPFAWQAREGLYPDVLLYFTDARGPFPQAEPPYPVIWLVKGKAQVPWGRRIQLN</sequence>
<feature type="domain" description="VWA-like" evidence="2">
    <location>
        <begin position="295"/>
        <end position="419"/>
    </location>
</feature>
<proteinExistence type="predicted"/>
<dbReference type="InterPro" id="IPR036465">
    <property type="entry name" value="vWFA_dom_sf"/>
</dbReference>
<dbReference type="Pfam" id="PF13203">
    <property type="entry name" value="DUF2201_N"/>
    <property type="match status" value="1"/>
</dbReference>
<protein>
    <recommendedName>
        <fullName evidence="6">Metal-dependent peptidase</fullName>
    </recommendedName>
</protein>
<dbReference type="PANTHER" id="PTHR38730:SF1">
    <property type="entry name" value="SLL7028 PROTEIN"/>
    <property type="match status" value="1"/>
</dbReference>
<dbReference type="HOGENOM" id="CLU_038906_1_0_6"/>
<dbReference type="InterPro" id="IPR025154">
    <property type="entry name" value="Put_metallopeptidase_dom"/>
</dbReference>
<evidence type="ECO:0000259" key="2">
    <source>
        <dbReference type="Pfam" id="PF09967"/>
    </source>
</evidence>
<evidence type="ECO:0008006" key="6">
    <source>
        <dbReference type="Google" id="ProtNLM"/>
    </source>
</evidence>
<comment type="caution">
    <text evidence="4">The sequence shown here is derived from an EMBL/GenBank/DDBJ whole genome shotgun (WGS) entry which is preliminary data.</text>
</comment>
<evidence type="ECO:0000259" key="3">
    <source>
        <dbReference type="Pfam" id="PF13203"/>
    </source>
</evidence>
<dbReference type="PANTHER" id="PTHR38730">
    <property type="entry name" value="SLL7028 PROTEIN"/>
    <property type="match status" value="1"/>
</dbReference>
<dbReference type="Proteomes" id="UP000028839">
    <property type="component" value="Unassembled WGS sequence"/>
</dbReference>
<gene>
    <name evidence="4" type="ORF">IB75_15750</name>
</gene>
<feature type="domain" description="Putative metallopeptidase" evidence="3">
    <location>
        <begin position="16"/>
        <end position="280"/>
    </location>
</feature>
<dbReference type="OrthoDB" id="9761650at2"/>
<evidence type="ECO:0000313" key="5">
    <source>
        <dbReference type="Proteomes" id="UP000028839"/>
    </source>
</evidence>
<reference evidence="4 5" key="1">
    <citation type="submission" date="2014-07" db="EMBL/GenBank/DDBJ databases">
        <title>Comparative analysis of Nitrosococcus oceani genome inventories of strains from Pacific and Atlantic gyres.</title>
        <authorList>
            <person name="Lim C.K."/>
            <person name="Wang L."/>
            <person name="Sayavedra-Soto L.A."/>
            <person name="Klotz M.G."/>
        </authorList>
    </citation>
    <scope>NUCLEOTIDE SEQUENCE [LARGE SCALE GENOMIC DNA]</scope>
    <source>
        <strain evidence="4 5">C-27</strain>
    </source>
</reference>
<organism evidence="4 5">
    <name type="scientific">Nitrosococcus oceani C-27</name>
    <dbReference type="NCBI Taxonomy" id="314279"/>
    <lineage>
        <taxon>Bacteria</taxon>
        <taxon>Pseudomonadati</taxon>
        <taxon>Pseudomonadota</taxon>
        <taxon>Gammaproteobacteria</taxon>
        <taxon>Chromatiales</taxon>
        <taxon>Chromatiaceae</taxon>
        <taxon>Nitrosococcus</taxon>
    </lineage>
</organism>
<name>A0A0E2ZIV4_9GAMM</name>
<evidence type="ECO:0000256" key="1">
    <source>
        <dbReference type="SAM" id="MobiDB-lite"/>
    </source>
</evidence>
<dbReference type="AlphaFoldDB" id="A0A0E2ZIV4"/>
<dbReference type="SUPFAM" id="SSF53300">
    <property type="entry name" value="vWA-like"/>
    <property type="match status" value="1"/>
</dbReference>
<dbReference type="EMBL" id="JPGN01000087">
    <property type="protein sequence ID" value="KFI18147.1"/>
    <property type="molecule type" value="Genomic_DNA"/>
</dbReference>
<evidence type="ECO:0000313" key="4">
    <source>
        <dbReference type="EMBL" id="KFI18147.1"/>
    </source>
</evidence>
<dbReference type="InterPro" id="IPR018698">
    <property type="entry name" value="VWA-like_dom"/>
</dbReference>
<dbReference type="Pfam" id="PF09967">
    <property type="entry name" value="DUF2201"/>
    <property type="match status" value="1"/>
</dbReference>